<dbReference type="Proteomes" id="UP000315783">
    <property type="component" value="Unassembled WGS sequence"/>
</dbReference>
<gene>
    <name evidence="3" type="ORF">IF1G_11172</name>
</gene>
<feature type="region of interest" description="Disordered" evidence="1">
    <location>
        <begin position="269"/>
        <end position="312"/>
    </location>
</feature>
<proteinExistence type="predicted"/>
<keyword evidence="2" id="KW-0812">Transmembrane</keyword>
<reference evidence="3 4" key="1">
    <citation type="journal article" date="2019" name="Appl. Microbiol. Biotechnol.">
        <title>Genome sequence of Isaria javanica and comparative genome analysis insights into family S53 peptidase evolution in fungal entomopathogens.</title>
        <authorList>
            <person name="Lin R."/>
            <person name="Zhang X."/>
            <person name="Xin B."/>
            <person name="Zou M."/>
            <person name="Gao Y."/>
            <person name="Qin F."/>
            <person name="Hu Q."/>
            <person name="Xie B."/>
            <person name="Cheng X."/>
        </authorList>
    </citation>
    <scope>NUCLEOTIDE SEQUENCE [LARGE SCALE GENOMIC DNA]</scope>
    <source>
        <strain evidence="3 4">IJ1G</strain>
    </source>
</reference>
<feature type="region of interest" description="Disordered" evidence="1">
    <location>
        <begin position="327"/>
        <end position="352"/>
    </location>
</feature>
<dbReference type="InterPro" id="IPR011004">
    <property type="entry name" value="Trimer_LpxA-like_sf"/>
</dbReference>
<dbReference type="STRING" id="43265.A0A545UL34"/>
<dbReference type="SUPFAM" id="SSF51161">
    <property type="entry name" value="Trimeric LpxA-like enzymes"/>
    <property type="match status" value="1"/>
</dbReference>
<evidence type="ECO:0000313" key="4">
    <source>
        <dbReference type="Proteomes" id="UP000315783"/>
    </source>
</evidence>
<feature type="transmembrane region" description="Helical" evidence="2">
    <location>
        <begin position="92"/>
        <end position="117"/>
    </location>
</feature>
<dbReference type="AlphaFoldDB" id="A0A545UL34"/>
<evidence type="ECO:0000256" key="1">
    <source>
        <dbReference type="SAM" id="MobiDB-lite"/>
    </source>
</evidence>
<name>A0A545UL34_9HYPO</name>
<feature type="transmembrane region" description="Helical" evidence="2">
    <location>
        <begin position="123"/>
        <end position="141"/>
    </location>
</feature>
<comment type="caution">
    <text evidence="3">The sequence shown here is derived from an EMBL/GenBank/DDBJ whole genome shotgun (WGS) entry which is preliminary data.</text>
</comment>
<organism evidence="3 4">
    <name type="scientific">Cordyceps javanica</name>
    <dbReference type="NCBI Taxonomy" id="43265"/>
    <lineage>
        <taxon>Eukaryota</taxon>
        <taxon>Fungi</taxon>
        <taxon>Dikarya</taxon>
        <taxon>Ascomycota</taxon>
        <taxon>Pezizomycotina</taxon>
        <taxon>Sordariomycetes</taxon>
        <taxon>Hypocreomycetidae</taxon>
        <taxon>Hypocreales</taxon>
        <taxon>Cordycipitaceae</taxon>
        <taxon>Cordyceps</taxon>
    </lineage>
</organism>
<keyword evidence="4" id="KW-1185">Reference proteome</keyword>
<keyword evidence="2" id="KW-1133">Transmembrane helix</keyword>
<evidence type="ECO:0000313" key="3">
    <source>
        <dbReference type="EMBL" id="TQV90173.1"/>
    </source>
</evidence>
<dbReference type="Gene3D" id="2.160.10.10">
    <property type="entry name" value="Hexapeptide repeat proteins"/>
    <property type="match status" value="1"/>
</dbReference>
<keyword evidence="2" id="KW-0472">Membrane</keyword>
<dbReference type="Pfam" id="PF00132">
    <property type="entry name" value="Hexapep"/>
    <property type="match status" value="1"/>
</dbReference>
<feature type="transmembrane region" description="Helical" evidence="2">
    <location>
        <begin position="153"/>
        <end position="171"/>
    </location>
</feature>
<evidence type="ECO:0000256" key="2">
    <source>
        <dbReference type="SAM" id="Phobius"/>
    </source>
</evidence>
<protein>
    <submittedName>
        <fullName evidence="3">Nitrate assimilation regulatory protein nirA</fullName>
    </submittedName>
</protein>
<dbReference type="InterPro" id="IPR001451">
    <property type="entry name" value="Hexapep"/>
</dbReference>
<sequence length="587" mass="63651">MNPSPQRRNARQSTQQSQDIYTSLLSDCTDDIENSLAGHKSPRILALLYSCYSWWSRLRNILPPQLHTYSRQLYAVKMAGKLLLRCARATRVLPTVLVATVFGFLAAVSFTWIWWFARRHCIWVVYRLVIPFVLNSLIALIPTSIPAIDDAQWSRSVLAATAVFAVWIYAFNSTVQPSDQFLTAPVATDESNQSSAATPVHDAELGPDLAPDAVKQGWNVAALADHHPQTGAQVDEVPGTPVGQSVLQTARQRLSHQAGLQARVQQCSAQEGHQRRHLRSPISISYGPPNTKTHRIRGRRRRRESDKGKPECSSCCEAAEAHAGYPPPSGLDWFTPGRQAVGVARPPEGRGTVPAGVYEDLGRCAAQSDHYTMQVGDQASRGPECKPHPSWPAQTRAQQPLTTLLHESAVSDAPRAMEEDVQRLPPVSSLGQTFSTPVLANIQPRSHRGGPPPGYPSAMDHGQYQAGLSEACAPPVLVGPSSLQHRRPHRLFAANSSRAIGSAVAPVGPLQQYTAAVLIGDDVLIGGNVTILPGCIIGQGSIVETGSVVTNVSDLMLTSRTVRFCWDIVVEVGINDRAAYHVVVNAG</sequence>
<feature type="compositionally biased region" description="Basic residues" evidence="1">
    <location>
        <begin position="292"/>
        <end position="302"/>
    </location>
</feature>
<dbReference type="EMBL" id="SPUK01000033">
    <property type="protein sequence ID" value="TQV90173.1"/>
    <property type="molecule type" value="Genomic_DNA"/>
</dbReference>
<accession>A0A545UL34</accession>